<dbReference type="Proteomes" id="UP001501447">
    <property type="component" value="Unassembled WGS sequence"/>
</dbReference>
<protein>
    <submittedName>
        <fullName evidence="2">Uncharacterized protein</fullName>
    </submittedName>
</protein>
<keyword evidence="3" id="KW-1185">Reference proteome</keyword>
<proteinExistence type="predicted"/>
<feature type="region of interest" description="Disordered" evidence="1">
    <location>
        <begin position="49"/>
        <end position="94"/>
    </location>
</feature>
<evidence type="ECO:0000256" key="1">
    <source>
        <dbReference type="SAM" id="MobiDB-lite"/>
    </source>
</evidence>
<evidence type="ECO:0000313" key="3">
    <source>
        <dbReference type="Proteomes" id="UP001501447"/>
    </source>
</evidence>
<evidence type="ECO:0000313" key="2">
    <source>
        <dbReference type="EMBL" id="GAA2616526.1"/>
    </source>
</evidence>
<gene>
    <name evidence="2" type="ORF">GCM10009863_32830</name>
</gene>
<accession>A0ABN3Q4I4</accession>
<dbReference type="EMBL" id="BAAARJ010000009">
    <property type="protein sequence ID" value="GAA2616526.1"/>
    <property type="molecule type" value="Genomic_DNA"/>
</dbReference>
<comment type="caution">
    <text evidence="2">The sequence shown here is derived from an EMBL/GenBank/DDBJ whole genome shotgun (WGS) entry which is preliminary data.</text>
</comment>
<sequence>MCAASYRALTRVPLPVYGRGPLPVYGPYVGPYVGPYAGPYVGPYAAASGGRAPSRAVPGTPPPPVRKWRRGGRGQGADPAVGSRERPGCGIIAA</sequence>
<reference evidence="2 3" key="1">
    <citation type="journal article" date="2019" name="Int. J. Syst. Evol. Microbiol.">
        <title>The Global Catalogue of Microorganisms (GCM) 10K type strain sequencing project: providing services to taxonomists for standard genome sequencing and annotation.</title>
        <authorList>
            <consortium name="The Broad Institute Genomics Platform"/>
            <consortium name="The Broad Institute Genome Sequencing Center for Infectious Disease"/>
            <person name="Wu L."/>
            <person name="Ma J."/>
        </authorList>
    </citation>
    <scope>NUCLEOTIDE SEQUENCE [LARGE SCALE GENOMIC DNA]</scope>
    <source>
        <strain evidence="2 3">JCM 16373</strain>
    </source>
</reference>
<organism evidence="2 3">
    <name type="scientific">Streptomyces axinellae</name>
    <dbReference type="NCBI Taxonomy" id="552788"/>
    <lineage>
        <taxon>Bacteria</taxon>
        <taxon>Bacillati</taxon>
        <taxon>Actinomycetota</taxon>
        <taxon>Actinomycetes</taxon>
        <taxon>Kitasatosporales</taxon>
        <taxon>Streptomycetaceae</taxon>
        <taxon>Streptomyces</taxon>
    </lineage>
</organism>
<name>A0ABN3Q4I4_9ACTN</name>